<dbReference type="Proteomes" id="UP000327157">
    <property type="component" value="Chromosome 6"/>
</dbReference>
<gene>
    <name evidence="3" type="ORF">D8674_029563</name>
</gene>
<proteinExistence type="predicted"/>
<evidence type="ECO:0000313" key="4">
    <source>
        <dbReference type="Proteomes" id="UP000327157"/>
    </source>
</evidence>
<dbReference type="EMBL" id="SMOL01000120">
    <property type="protein sequence ID" value="KAB2633316.1"/>
    <property type="molecule type" value="Genomic_DNA"/>
</dbReference>
<comment type="caution">
    <text evidence="3">The sequence shown here is derived from an EMBL/GenBank/DDBJ whole genome shotgun (WGS) entry which is preliminary data.</text>
</comment>
<feature type="region of interest" description="Disordered" evidence="1">
    <location>
        <begin position="56"/>
        <end position="75"/>
    </location>
</feature>
<evidence type="ECO:0000313" key="3">
    <source>
        <dbReference type="EMBL" id="KAB2633316.1"/>
    </source>
</evidence>
<evidence type="ECO:0000256" key="1">
    <source>
        <dbReference type="SAM" id="MobiDB-lite"/>
    </source>
</evidence>
<keyword evidence="2" id="KW-0732">Signal</keyword>
<feature type="compositionally biased region" description="Pro residues" evidence="1">
    <location>
        <begin position="60"/>
        <end position="75"/>
    </location>
</feature>
<accession>A0A5N5HZG2</accession>
<reference evidence="3 4" key="3">
    <citation type="submission" date="2019-11" db="EMBL/GenBank/DDBJ databases">
        <title>A de novo genome assembly of a pear dwarfing rootstock.</title>
        <authorList>
            <person name="Wang F."/>
            <person name="Wang J."/>
            <person name="Li S."/>
            <person name="Zhang Y."/>
            <person name="Fang M."/>
            <person name="Ma L."/>
            <person name="Zhao Y."/>
            <person name="Jiang S."/>
        </authorList>
    </citation>
    <scope>NUCLEOTIDE SEQUENCE [LARGE SCALE GENOMIC DNA]</scope>
    <source>
        <strain evidence="3">S2</strain>
        <tissue evidence="3">Leaf</tissue>
    </source>
</reference>
<reference evidence="3 4" key="1">
    <citation type="submission" date="2019-09" db="EMBL/GenBank/DDBJ databases">
        <authorList>
            <person name="Ou C."/>
        </authorList>
    </citation>
    <scope>NUCLEOTIDE SEQUENCE [LARGE SCALE GENOMIC DNA]</scope>
    <source>
        <strain evidence="3">S2</strain>
        <tissue evidence="3">Leaf</tissue>
    </source>
</reference>
<feature type="signal peptide" evidence="2">
    <location>
        <begin position="1"/>
        <end position="27"/>
    </location>
</feature>
<sequence length="75" mass="8145">MNGPSAKLVAITTLVLLLVGDFQATCGLLPHVEQSCFECQSDILSTKMMPVRRSLRPIKSLPPPPPCGNQPHYPC</sequence>
<organism evidence="3 4">
    <name type="scientific">Pyrus ussuriensis x Pyrus communis</name>
    <dbReference type="NCBI Taxonomy" id="2448454"/>
    <lineage>
        <taxon>Eukaryota</taxon>
        <taxon>Viridiplantae</taxon>
        <taxon>Streptophyta</taxon>
        <taxon>Embryophyta</taxon>
        <taxon>Tracheophyta</taxon>
        <taxon>Spermatophyta</taxon>
        <taxon>Magnoliopsida</taxon>
        <taxon>eudicotyledons</taxon>
        <taxon>Gunneridae</taxon>
        <taxon>Pentapetalae</taxon>
        <taxon>rosids</taxon>
        <taxon>fabids</taxon>
        <taxon>Rosales</taxon>
        <taxon>Rosaceae</taxon>
        <taxon>Amygdaloideae</taxon>
        <taxon>Maleae</taxon>
        <taxon>Pyrus</taxon>
    </lineage>
</organism>
<keyword evidence="4" id="KW-1185">Reference proteome</keyword>
<name>A0A5N5HZG2_9ROSA</name>
<reference evidence="4" key="2">
    <citation type="submission" date="2019-10" db="EMBL/GenBank/DDBJ databases">
        <title>A de novo genome assembly of a pear dwarfing rootstock.</title>
        <authorList>
            <person name="Wang F."/>
            <person name="Wang J."/>
            <person name="Li S."/>
            <person name="Zhang Y."/>
            <person name="Fang M."/>
            <person name="Ma L."/>
            <person name="Zhao Y."/>
            <person name="Jiang S."/>
        </authorList>
    </citation>
    <scope>NUCLEOTIDE SEQUENCE [LARGE SCALE GENOMIC DNA]</scope>
</reference>
<dbReference type="AlphaFoldDB" id="A0A5N5HZG2"/>
<evidence type="ECO:0000256" key="2">
    <source>
        <dbReference type="SAM" id="SignalP"/>
    </source>
</evidence>
<feature type="chain" id="PRO_5024447207" evidence="2">
    <location>
        <begin position="28"/>
        <end position="75"/>
    </location>
</feature>
<protein>
    <submittedName>
        <fullName evidence="3">Uncharacterized protein</fullName>
    </submittedName>
</protein>